<dbReference type="AlphaFoldDB" id="A0A977KXC9"/>
<dbReference type="InterPro" id="IPR002182">
    <property type="entry name" value="NB-ARC"/>
</dbReference>
<dbReference type="Gene3D" id="3.40.50.300">
    <property type="entry name" value="P-loop containing nucleotide triphosphate hydrolases"/>
    <property type="match status" value="1"/>
</dbReference>
<dbReference type="Pfam" id="PF00931">
    <property type="entry name" value="NB-ARC"/>
    <property type="match status" value="1"/>
</dbReference>
<dbReference type="PANTHER" id="PTHR47691">
    <property type="entry name" value="REGULATOR-RELATED"/>
    <property type="match status" value="1"/>
</dbReference>
<name>A0A977KXC9_9CYAN</name>
<dbReference type="PRINTS" id="PR00364">
    <property type="entry name" value="DISEASERSIST"/>
</dbReference>
<dbReference type="PANTHER" id="PTHR47691:SF3">
    <property type="entry name" value="HTH-TYPE TRANSCRIPTIONAL REGULATOR RV0890C-RELATED"/>
    <property type="match status" value="1"/>
</dbReference>
<protein>
    <submittedName>
        <fullName evidence="2">NB-ARC domain-containing protein</fullName>
    </submittedName>
</protein>
<organism evidence="2">
    <name type="scientific">Woronichinia naegeliana WA131</name>
    <dbReference type="NCBI Taxonomy" id="2824559"/>
    <lineage>
        <taxon>Bacteria</taxon>
        <taxon>Bacillati</taxon>
        <taxon>Cyanobacteriota</taxon>
        <taxon>Cyanophyceae</taxon>
        <taxon>Synechococcales</taxon>
        <taxon>Coelosphaeriaceae</taxon>
        <taxon>Woronichinia</taxon>
    </lineage>
</organism>
<sequence length="368" mass="41800">MEIKIGQDGFGNVQHNTFNVTGERKHKPNAHNLPNSGVAQFVGRAEVLAQLDQQLQQIDRVAISTLTGMGGIGKSELALQYAWQEWSKETYRGGICWLNVADSDPGLSILSFAQIHLGLTLPEEGELVERVRFVWQGWLKNQQDQTLIIFDDVRDYQKIKNYLPPQADQRFKVIITTRLKELSAKIQTLHVNILQPEAALDLLRSYVTDGRINDQLEQANLLCRDLGYLPLALELVARLLRRRTNWTVAKIREKLAENGLADQSLIKNPKFDSEMTAERGVKAAFDLSWQELESEPNAQRLAMYLSLFALAPFPKPLIDGLFPEDDEDDIEEWLTDSLVHLNLVKSLGDSRYELHTLIRIYLGLAEKS</sequence>
<proteinExistence type="predicted"/>
<evidence type="ECO:0000313" key="2">
    <source>
        <dbReference type="EMBL" id="UXE60135.1"/>
    </source>
</evidence>
<dbReference type="Proteomes" id="UP001065613">
    <property type="component" value="Chromosome"/>
</dbReference>
<evidence type="ECO:0000259" key="1">
    <source>
        <dbReference type="Pfam" id="PF00931"/>
    </source>
</evidence>
<accession>A0A977KXC9</accession>
<dbReference type="EMBL" id="CP073041">
    <property type="protein sequence ID" value="UXE60135.1"/>
    <property type="molecule type" value="Genomic_DNA"/>
</dbReference>
<dbReference type="KEGG" id="wna:KA717_31500"/>
<reference evidence="2" key="1">
    <citation type="submission" date="2021-04" db="EMBL/GenBank/DDBJ databases">
        <title>Genome sequence of Woronichinia naegeliana from Washington state freshwater lake bloom.</title>
        <authorList>
            <person name="Dreher T.W."/>
        </authorList>
    </citation>
    <scope>NUCLEOTIDE SEQUENCE</scope>
    <source>
        <strain evidence="2">WA131</strain>
    </source>
</reference>
<dbReference type="GO" id="GO:0043531">
    <property type="term" value="F:ADP binding"/>
    <property type="evidence" value="ECO:0007669"/>
    <property type="project" value="InterPro"/>
</dbReference>
<feature type="domain" description="NB-ARC" evidence="1">
    <location>
        <begin position="48"/>
        <end position="210"/>
    </location>
</feature>
<gene>
    <name evidence="2" type="ORF">KA717_31500</name>
</gene>
<dbReference type="SUPFAM" id="SSF52540">
    <property type="entry name" value="P-loop containing nucleoside triphosphate hydrolases"/>
    <property type="match status" value="1"/>
</dbReference>
<dbReference type="InterPro" id="IPR027417">
    <property type="entry name" value="P-loop_NTPase"/>
</dbReference>